<sequence>MRNLKKRMIAATSAMLMLCPTTTCMAASENGSIMLLSNVSSGPTYDALTTILNGMGSELGYDIKVAYGDSFNDPAGNLSAVKNAMTDDVKAVIMMQDGGVQNIMDEYPDLYVAGYTTAMDSVYTNDGASVAVRDNDHFLGTVAGDYVDAGKIGEMFAEKVIENGYHKVGTMIFPVYAYPEMAEKDAAFRSTIDSYNETVGEDEKIEVVGDAHVLEFSPLDESYFMEEDHSDLDCIAAFCDPGFVYSAMINARDMGLISDSTKLFAVGYLDDENFQADIGGEGTVQMIYTASPESITYCLAMIDNALNGLKYTDQDKYEEVDSPLYIIDSVEDIENVSTKSLLGVADFANCGVTVDQMKNVLLRFNENATYNDLMDLMNSDSMTVDRF</sequence>
<comment type="caution">
    <text evidence="2">The sequence shown here is derived from an EMBL/GenBank/DDBJ whole genome shotgun (WGS) entry which is preliminary data.</text>
</comment>
<feature type="chain" id="PRO_5034457833" description="Sugar ABC transporter substrate-binding protein" evidence="1">
    <location>
        <begin position="27"/>
        <end position="387"/>
    </location>
</feature>
<dbReference type="SUPFAM" id="SSF53822">
    <property type="entry name" value="Periplasmic binding protein-like I"/>
    <property type="match status" value="1"/>
</dbReference>
<accession>A0A8I0AJG2</accession>
<organism evidence="2 3">
    <name type="scientific">Blautia segnis</name>
    <dbReference type="NCBI Taxonomy" id="2763030"/>
    <lineage>
        <taxon>Bacteria</taxon>
        <taxon>Bacillati</taxon>
        <taxon>Bacillota</taxon>
        <taxon>Clostridia</taxon>
        <taxon>Lachnospirales</taxon>
        <taxon>Lachnospiraceae</taxon>
        <taxon>Blautia</taxon>
    </lineage>
</organism>
<dbReference type="InterPro" id="IPR028082">
    <property type="entry name" value="Peripla_BP_I"/>
</dbReference>
<dbReference type="EMBL" id="JACOOT010000020">
    <property type="protein sequence ID" value="MBC5651256.1"/>
    <property type="molecule type" value="Genomic_DNA"/>
</dbReference>
<dbReference type="RefSeq" id="WP_117855057.1">
    <property type="nucleotide sequence ID" value="NZ_JACOOT010000020.1"/>
</dbReference>
<evidence type="ECO:0008006" key="4">
    <source>
        <dbReference type="Google" id="ProtNLM"/>
    </source>
</evidence>
<reference evidence="2 3" key="1">
    <citation type="submission" date="2020-08" db="EMBL/GenBank/DDBJ databases">
        <title>Genome public.</title>
        <authorList>
            <person name="Liu C."/>
            <person name="Sun Q."/>
        </authorList>
    </citation>
    <scope>NUCLEOTIDE SEQUENCE [LARGE SCALE GENOMIC DNA]</scope>
    <source>
        <strain evidence="2 3">BX17</strain>
    </source>
</reference>
<dbReference type="Proteomes" id="UP000652847">
    <property type="component" value="Unassembled WGS sequence"/>
</dbReference>
<dbReference type="AlphaFoldDB" id="A0A8I0AJG2"/>
<keyword evidence="1" id="KW-0732">Signal</keyword>
<evidence type="ECO:0000313" key="3">
    <source>
        <dbReference type="Proteomes" id="UP000652847"/>
    </source>
</evidence>
<name>A0A8I0AJG2_9FIRM</name>
<gene>
    <name evidence="2" type="ORF">H8S54_09075</name>
</gene>
<protein>
    <recommendedName>
        <fullName evidence="4">Sugar ABC transporter substrate-binding protein</fullName>
    </recommendedName>
</protein>
<dbReference type="Gene3D" id="3.40.50.2300">
    <property type="match status" value="2"/>
</dbReference>
<evidence type="ECO:0000256" key="1">
    <source>
        <dbReference type="SAM" id="SignalP"/>
    </source>
</evidence>
<keyword evidence="3" id="KW-1185">Reference proteome</keyword>
<evidence type="ECO:0000313" key="2">
    <source>
        <dbReference type="EMBL" id="MBC5651256.1"/>
    </source>
</evidence>
<feature type="signal peptide" evidence="1">
    <location>
        <begin position="1"/>
        <end position="26"/>
    </location>
</feature>
<proteinExistence type="predicted"/>